<evidence type="ECO:0000313" key="3">
    <source>
        <dbReference type="EMBL" id="WYK00937.1"/>
    </source>
</evidence>
<evidence type="ECO:0000313" key="4">
    <source>
        <dbReference type="Proteomes" id="UP000194948"/>
    </source>
</evidence>
<evidence type="ECO:0008006" key="5">
    <source>
        <dbReference type="Google" id="ProtNLM"/>
    </source>
</evidence>
<evidence type="ECO:0000259" key="1">
    <source>
        <dbReference type="Pfam" id="PF13175"/>
    </source>
</evidence>
<dbReference type="Proteomes" id="UP000194948">
    <property type="component" value="Chromosome"/>
</dbReference>
<dbReference type="PANTHER" id="PTHR43581:SF4">
    <property type="entry name" value="ATP_GTP PHOSPHATASE"/>
    <property type="match status" value="1"/>
</dbReference>
<dbReference type="CDD" id="cd01026">
    <property type="entry name" value="TOPRIM_OLD"/>
    <property type="match status" value="1"/>
</dbReference>
<dbReference type="InterPro" id="IPR041685">
    <property type="entry name" value="AAA_GajA/Old/RecF-like"/>
</dbReference>
<accession>A0AAQ3WA49</accession>
<dbReference type="InterPro" id="IPR034139">
    <property type="entry name" value="TOPRIM_OLD"/>
</dbReference>
<name>A0AAQ3WA49_9ENTE</name>
<dbReference type="Gene3D" id="3.40.50.300">
    <property type="entry name" value="P-loop containing nucleotide triphosphate hydrolases"/>
    <property type="match status" value="2"/>
</dbReference>
<gene>
    <name evidence="3" type="ORF">A5821_002063</name>
</gene>
<dbReference type="SUPFAM" id="SSF52540">
    <property type="entry name" value="P-loop containing nucleoside triphosphate hydrolases"/>
    <property type="match status" value="1"/>
</dbReference>
<feature type="domain" description="Endonuclease GajA/Old nuclease/RecF-like AAA" evidence="1">
    <location>
        <begin position="1"/>
        <end position="432"/>
    </location>
</feature>
<reference evidence="3" key="1">
    <citation type="submission" date="2017-05" db="EMBL/GenBank/DDBJ databases">
        <authorList>
            <consortium name="The Broad Institute Genomics Platform"/>
            <consortium name="The Broad Institute Genomic Center for Infectious Diseases"/>
            <person name="Earl A."/>
            <person name="Manson A."/>
            <person name="Schwartman J."/>
            <person name="Gilmore M."/>
            <person name="Abouelleil A."/>
            <person name="Cao P."/>
            <person name="Chapman S."/>
            <person name="Cusick C."/>
            <person name="Shea T."/>
            <person name="Young S."/>
            <person name="Neafsey D."/>
            <person name="Nusbaum C."/>
            <person name="Birren B."/>
        </authorList>
    </citation>
    <scope>NUCLEOTIDE SEQUENCE</scope>
    <source>
        <strain evidence="3">7F3_DIV0205</strain>
    </source>
</reference>
<organism evidence="3 4">
    <name type="scientific">Candidatus Enterococcus palustris</name>
    <dbReference type="NCBI Taxonomy" id="1834189"/>
    <lineage>
        <taxon>Bacteria</taxon>
        <taxon>Bacillati</taxon>
        <taxon>Bacillota</taxon>
        <taxon>Bacilli</taxon>
        <taxon>Lactobacillales</taxon>
        <taxon>Enterococcaceae</taxon>
        <taxon>Enterococcus</taxon>
    </lineage>
</organism>
<protein>
    <recommendedName>
        <fullName evidence="5">AAA domain-containing protein</fullName>
    </recommendedName>
</protein>
<dbReference type="Pfam" id="PF20469">
    <property type="entry name" value="OLD-like_TOPRIM"/>
    <property type="match status" value="1"/>
</dbReference>
<dbReference type="RefSeq" id="WP_170923014.1">
    <property type="nucleotide sequence ID" value="NZ_CP147244.1"/>
</dbReference>
<dbReference type="Pfam" id="PF13175">
    <property type="entry name" value="AAA_15"/>
    <property type="match status" value="1"/>
</dbReference>
<dbReference type="InterPro" id="IPR051396">
    <property type="entry name" value="Bact_Antivir_Def_Nuclease"/>
</dbReference>
<evidence type="ECO:0000259" key="2">
    <source>
        <dbReference type="Pfam" id="PF20469"/>
    </source>
</evidence>
<dbReference type="AlphaFoldDB" id="A0AAQ3WA49"/>
<keyword evidence="4" id="KW-1185">Reference proteome</keyword>
<proteinExistence type="predicted"/>
<sequence length="757" mass="89344">MEISEIRIKNYRRFLDSKIDFRKNKLVVLAGANNSGKTSLIQLLHVIFNNKKSICEKDISIQTRQKLFDELIKMLVEEKLSDQEFFKAVLLFMKNISAEEYAIDVKILVSYEEGESISLFSNYLMDLDENRKEFYFEFRSEFLFERFEKIFHLQYEYFYSMYVKIQDLSLNISSQIDENKCNELKTELAKIRHQFENELFKLYGLSLSNKYYYTNVDFNILNHIEYKEFSKLFIFDFISADRELDDESIKTKKITNTIMESTDPLSEDSTWKSNFDKLFKTVKSGLQDSQVEEILQNNTSSALEKIRNNMDSVGETQVDAIEALMNFDDKILLKLVKDSVAINYVYQKDGSKIYLSEETQGLGMSNLIFISLELLKYQKKIKKGTVNFFVIEEPEAHMHVQMQRVLIDFLEDLFQNDNKIQGLISTHSNEIVKNCNLKSLKVIRPSNPFENKICDLKIFLDQHASEKTFYETFFRLNFSNLIFCDKAIIYEGDTERMFIEALISRNDEFDSLSKKYISYCQCGGAYAHKYYELMNELEITACVFTDIDYTKEQNNVINVMDDKSTNSTLNTFCPKKENQKILVKDIYNWQEEDRNKKSCFDIFTQGISDGYARTLEEAILYRYICAEKVNILKKLSDEKKNLEIPEDFTVFTNLPLYFWKKLKEYSSLEIKIPSISREKKQLENEYRNDPQKLDIELENLKMKKDEMVLRSIRDIVASISNNKSDFMYSIMEHNNEFKVLPNYIKDGLLWLEQTCIS</sequence>
<dbReference type="PANTHER" id="PTHR43581">
    <property type="entry name" value="ATP/GTP PHOSPHATASE"/>
    <property type="match status" value="1"/>
</dbReference>
<reference evidence="3" key="2">
    <citation type="submission" date="2024-03" db="EMBL/GenBank/DDBJ databases">
        <title>The Genome Sequence of Enterococcus sp. DIV0205d.</title>
        <authorList>
            <consortium name="The Broad Institute Genomics Platform"/>
            <consortium name="The Broad Institute Microbial Omics Core"/>
            <consortium name="The Broad Institute Genomic Center for Infectious Diseases"/>
            <person name="Earl A."/>
            <person name="Manson A."/>
            <person name="Gilmore M."/>
            <person name="Schwartman J."/>
            <person name="Shea T."/>
            <person name="Abouelleil A."/>
            <person name="Cao P."/>
            <person name="Chapman S."/>
            <person name="Cusick C."/>
            <person name="Young S."/>
            <person name="Neafsey D."/>
            <person name="Nusbaum C."/>
            <person name="Birren B."/>
        </authorList>
    </citation>
    <scope>NUCLEOTIDE SEQUENCE</scope>
    <source>
        <strain evidence="3">7F3_DIV0205</strain>
    </source>
</reference>
<feature type="domain" description="OLD protein-like TOPRIM" evidence="2">
    <location>
        <begin position="482"/>
        <end position="548"/>
    </location>
</feature>
<dbReference type="InterPro" id="IPR027417">
    <property type="entry name" value="P-loop_NTPase"/>
</dbReference>
<dbReference type="EMBL" id="CP147244">
    <property type="protein sequence ID" value="WYK00937.1"/>
    <property type="molecule type" value="Genomic_DNA"/>
</dbReference>